<organism evidence="2 3">
    <name type="scientific">Symbiodinium necroappetens</name>
    <dbReference type="NCBI Taxonomy" id="1628268"/>
    <lineage>
        <taxon>Eukaryota</taxon>
        <taxon>Sar</taxon>
        <taxon>Alveolata</taxon>
        <taxon>Dinophyceae</taxon>
        <taxon>Suessiales</taxon>
        <taxon>Symbiodiniaceae</taxon>
        <taxon>Symbiodinium</taxon>
    </lineage>
</organism>
<accession>A0A812ZAW4</accession>
<dbReference type="OrthoDB" id="421162at2759"/>
<comment type="caution">
    <text evidence="2">The sequence shown here is derived from an EMBL/GenBank/DDBJ whole genome shotgun (WGS) entry which is preliminary data.</text>
</comment>
<feature type="non-terminal residue" evidence="2">
    <location>
        <position position="1"/>
    </location>
</feature>
<feature type="region of interest" description="Disordered" evidence="1">
    <location>
        <begin position="1"/>
        <end position="21"/>
    </location>
</feature>
<dbReference type="InterPro" id="IPR027417">
    <property type="entry name" value="P-loop_NTPase"/>
</dbReference>
<dbReference type="EMBL" id="CAJNJA010046845">
    <property type="protein sequence ID" value="CAE7820211.1"/>
    <property type="molecule type" value="Genomic_DNA"/>
</dbReference>
<evidence type="ECO:0000256" key="1">
    <source>
        <dbReference type="SAM" id="MobiDB-lite"/>
    </source>
</evidence>
<name>A0A812ZAW4_9DINO</name>
<sequence>MKRPAKGGKERPAKKPRTLPPIGQVAEDNYHVFISLQESSERVGKLFEDRHSVVFIRGGVATGKTTFAEHLAGQFPDKYVMVPFTNAGEESAWQLGTVEAIEKATSQTINKDDLAFRNALKLAANKNLTLVYDEAHTLQAALDVTARCDQALGLVENLRKRQLWQAAESVEHLGLRLSPATLEPPHLRAGWGPVLDLIALLPRLPGGFAIRANAARVFIKPMWEWPLPLLQSPPWDVTLRIQRALLCSCSTWWCRARVFADHVDLQPQYGSAVAALTRAAALPCTPQLLACVEVHAAQLGLEVQEPVRGSYTLRIPHGDRRVRQLLSSGFPPRWGGVVDGGTPAGQHALRLLARNKCLSHVNLSRQDAEGLLDADLTLPSERVWRDWVASLSRDHCLFLRIFRGGAVSSPARRQSIPGADTSCPFCGGGSRDNRAALLNPGGSSSELAPIGGNPQLGLSDREALLWCRRGAYLGLFPLAFLVRAADHPRDRGDASTASKQNVATPVEINQKFIWTPPLSCTIDLKEQLEAADVRLDQQSIEFFMQFCGGHRGIFMAAMHWVSLQQKEKKKKEIWGFTETVKLVRESYAHGDWNKADGILSHAKKSRAIHVNGRYQSLDAIPEEFIRLLCSGSCMIKDATTRRDLSIHGFILPKHEEDHELLE</sequence>
<keyword evidence="3" id="KW-1185">Reference proteome</keyword>
<dbReference type="SUPFAM" id="SSF52540">
    <property type="entry name" value="P-loop containing nucleoside triphosphate hydrolases"/>
    <property type="match status" value="1"/>
</dbReference>
<proteinExistence type="predicted"/>
<protein>
    <submittedName>
        <fullName evidence="2">Uncharacterized protein</fullName>
    </submittedName>
</protein>
<gene>
    <name evidence="2" type="ORF">SNEC2469_LOCUS24402</name>
</gene>
<evidence type="ECO:0000313" key="2">
    <source>
        <dbReference type="EMBL" id="CAE7820211.1"/>
    </source>
</evidence>
<dbReference type="Proteomes" id="UP000601435">
    <property type="component" value="Unassembled WGS sequence"/>
</dbReference>
<evidence type="ECO:0000313" key="3">
    <source>
        <dbReference type="Proteomes" id="UP000601435"/>
    </source>
</evidence>
<dbReference type="AlphaFoldDB" id="A0A812ZAW4"/>
<reference evidence="2" key="1">
    <citation type="submission" date="2021-02" db="EMBL/GenBank/DDBJ databases">
        <authorList>
            <person name="Dougan E. K."/>
            <person name="Rhodes N."/>
            <person name="Thang M."/>
            <person name="Chan C."/>
        </authorList>
    </citation>
    <scope>NUCLEOTIDE SEQUENCE</scope>
</reference>